<reference evidence="4" key="1">
    <citation type="journal article" date="2019" name="Int. J. Syst. Evol. Microbiol.">
        <title>The Global Catalogue of Microorganisms (GCM) 10K type strain sequencing project: providing services to taxonomists for standard genome sequencing and annotation.</title>
        <authorList>
            <consortium name="The Broad Institute Genomics Platform"/>
            <consortium name="The Broad Institute Genome Sequencing Center for Infectious Disease"/>
            <person name="Wu L."/>
            <person name="Ma J."/>
        </authorList>
    </citation>
    <scope>NUCLEOTIDE SEQUENCE [LARGE SCALE GENOMIC DNA]</scope>
    <source>
        <strain evidence="4">JCM 17925</strain>
    </source>
</reference>
<feature type="domain" description="Amidase" evidence="2">
    <location>
        <begin position="35"/>
        <end position="484"/>
    </location>
</feature>
<protein>
    <submittedName>
        <fullName evidence="3">Amidase</fullName>
    </submittedName>
</protein>
<dbReference type="SUPFAM" id="SSF75304">
    <property type="entry name" value="Amidase signature (AS) enzymes"/>
    <property type="match status" value="1"/>
</dbReference>
<dbReference type="InterPro" id="IPR036928">
    <property type="entry name" value="AS_sf"/>
</dbReference>
<comment type="caution">
    <text evidence="3">The sequence shown here is derived from an EMBL/GenBank/DDBJ whole genome shotgun (WGS) entry which is preliminary data.</text>
</comment>
<dbReference type="PANTHER" id="PTHR11895">
    <property type="entry name" value="TRANSAMIDASE"/>
    <property type="match status" value="1"/>
</dbReference>
<evidence type="ECO:0000313" key="4">
    <source>
        <dbReference type="Proteomes" id="UP001500936"/>
    </source>
</evidence>
<evidence type="ECO:0000313" key="3">
    <source>
        <dbReference type="EMBL" id="GAA4416869.1"/>
    </source>
</evidence>
<gene>
    <name evidence="3" type="ORF">GCM10023187_48750</name>
</gene>
<dbReference type="InterPro" id="IPR020556">
    <property type="entry name" value="Amidase_CS"/>
</dbReference>
<dbReference type="Proteomes" id="UP001500936">
    <property type="component" value="Unassembled WGS sequence"/>
</dbReference>
<dbReference type="Gene3D" id="3.90.1300.10">
    <property type="entry name" value="Amidase signature (AS) domain"/>
    <property type="match status" value="1"/>
</dbReference>
<dbReference type="RefSeq" id="WP_345270664.1">
    <property type="nucleotide sequence ID" value="NZ_BAABHB010000014.1"/>
</dbReference>
<evidence type="ECO:0000259" key="2">
    <source>
        <dbReference type="Pfam" id="PF01425"/>
    </source>
</evidence>
<dbReference type="InterPro" id="IPR000120">
    <property type="entry name" value="Amidase"/>
</dbReference>
<dbReference type="PROSITE" id="PS00571">
    <property type="entry name" value="AMIDASES"/>
    <property type="match status" value="1"/>
</dbReference>
<organism evidence="3 4">
    <name type="scientific">Nibrella viscosa</name>
    <dbReference type="NCBI Taxonomy" id="1084524"/>
    <lineage>
        <taxon>Bacteria</taxon>
        <taxon>Pseudomonadati</taxon>
        <taxon>Bacteroidota</taxon>
        <taxon>Cytophagia</taxon>
        <taxon>Cytophagales</taxon>
        <taxon>Spirosomataceae</taxon>
        <taxon>Nibrella</taxon>
    </lineage>
</organism>
<sequence>MQTSSTRTLPFAEYVQHDATGLAELIRKGEVTPAELLETAIARAEAVNPTINAIVQPLYDHGRALLDKLPVNAPFRGVPFLLKDLEMDWEGTPMRSGSVAYRDHVSTRDSEVVKRFKAAGLVFFGKTNTPEFGLTPFTEAKLYGPARNPWNLNHSTGGSSGGSAAAVAAGIAPAATATDGGGSIRIPASCCGLFGLKPSRGRVTLGPRFGEAWSGAVAGLAVTRSVRDSAALLDAIAGPSVGDPYYLPAPERPFSEEANREPGRLRIAFTTQHPFPNQKVHAECVKAIHETAKLLESLGHMVEEIALPYTSDILSRTFLTMVFGETAATLREVSDYLKRPARRTDVELATWTQARIGEAYTAADYAYQKRKWNDLSRTMGQLHETYDVLLTPTLSRPPIRIGELQPSAQEEKLIKLVDTLNGLRFLRNSKVIDQLAEKSFGYIPYTPIANMTGQPSMSVPLHWTPDGLPIGSMFTAKLGDEALLFKLAAQLEQAKPWFDKRPNL</sequence>
<comment type="similarity">
    <text evidence="1">Belongs to the amidase family.</text>
</comment>
<dbReference type="InterPro" id="IPR023631">
    <property type="entry name" value="Amidase_dom"/>
</dbReference>
<dbReference type="PANTHER" id="PTHR11895:SF7">
    <property type="entry name" value="GLUTAMYL-TRNA(GLN) AMIDOTRANSFERASE SUBUNIT A, MITOCHONDRIAL"/>
    <property type="match status" value="1"/>
</dbReference>
<keyword evidence="4" id="KW-1185">Reference proteome</keyword>
<accession>A0ABP8KUA7</accession>
<proteinExistence type="inferred from homology"/>
<name>A0ABP8KUA7_9BACT</name>
<dbReference type="Pfam" id="PF01425">
    <property type="entry name" value="Amidase"/>
    <property type="match status" value="1"/>
</dbReference>
<dbReference type="EMBL" id="BAABHB010000014">
    <property type="protein sequence ID" value="GAA4416869.1"/>
    <property type="molecule type" value="Genomic_DNA"/>
</dbReference>
<evidence type="ECO:0000256" key="1">
    <source>
        <dbReference type="ARBA" id="ARBA00009199"/>
    </source>
</evidence>